<keyword evidence="3 11" id="KW-0819">tRNA processing</keyword>
<feature type="binding site" evidence="11">
    <location>
        <position position="163"/>
    </location>
    <ligand>
        <name>ATP</name>
        <dbReference type="ChEBI" id="CHEBI:30616"/>
    </ligand>
</feature>
<evidence type="ECO:0000256" key="8">
    <source>
        <dbReference type="ARBA" id="ARBA00022840"/>
    </source>
</evidence>
<feature type="binding site" evidence="11">
    <location>
        <position position="114"/>
    </location>
    <ligand>
        <name>ATP</name>
        <dbReference type="ChEBI" id="CHEBI:30616"/>
    </ligand>
</feature>
<dbReference type="GO" id="GO:0004810">
    <property type="term" value="F:CCA tRNA nucleotidyltransferase activity"/>
    <property type="evidence" value="ECO:0007669"/>
    <property type="project" value="UniProtKB-EC"/>
</dbReference>
<keyword evidence="6 11" id="KW-0547">Nucleotide-binding</keyword>
<gene>
    <name evidence="11" type="primary">cca</name>
    <name evidence="15" type="ORF">ACFSBK_06105</name>
</gene>
<dbReference type="InterPro" id="IPR043519">
    <property type="entry name" value="NT_sf"/>
</dbReference>
<keyword evidence="7 11" id="KW-0692">RNA repair</keyword>
<dbReference type="EMBL" id="JBHUFF010000013">
    <property type="protein sequence ID" value="MFD1799421.1"/>
    <property type="molecule type" value="Genomic_DNA"/>
</dbReference>
<evidence type="ECO:0000259" key="14">
    <source>
        <dbReference type="Pfam" id="PF13735"/>
    </source>
</evidence>
<feature type="binding site" evidence="11">
    <location>
        <position position="43"/>
    </location>
    <ligand>
        <name>Mg(2+)</name>
        <dbReference type="ChEBI" id="CHEBI:18420"/>
    </ligand>
</feature>
<evidence type="ECO:0000256" key="6">
    <source>
        <dbReference type="ARBA" id="ARBA00022741"/>
    </source>
</evidence>
<feature type="domain" description="tRNA nucleotidyltransferase/poly(A) polymerase RNA and SrmB- binding" evidence="13">
    <location>
        <begin position="172"/>
        <end position="230"/>
    </location>
</feature>
<dbReference type="CDD" id="cd05398">
    <property type="entry name" value="NT_ClassII-CCAase"/>
    <property type="match status" value="1"/>
</dbReference>
<dbReference type="InterPro" id="IPR002646">
    <property type="entry name" value="PolA_pol_head_dom"/>
</dbReference>
<evidence type="ECO:0000313" key="15">
    <source>
        <dbReference type="EMBL" id="MFD1799421.1"/>
    </source>
</evidence>
<feature type="binding site" evidence="11">
    <location>
        <position position="163"/>
    </location>
    <ligand>
        <name>CTP</name>
        <dbReference type="ChEBI" id="CHEBI:37563"/>
    </ligand>
</feature>
<protein>
    <recommendedName>
        <fullName evidence="11">CCA-adding enzyme</fullName>
        <ecNumber evidence="11">2.7.7.72</ecNumber>
    </recommendedName>
    <alternativeName>
        <fullName evidence="11">CCA tRNA nucleotidyltransferase</fullName>
    </alternativeName>
    <alternativeName>
        <fullName evidence="11">tRNA CCA-pyrophosphorylase</fullName>
    </alternativeName>
    <alternativeName>
        <fullName evidence="11">tRNA adenylyl-/cytidylyl- transferase</fullName>
    </alternativeName>
    <alternativeName>
        <fullName evidence="11">tRNA nucleotidyltransferase</fullName>
    </alternativeName>
    <alternativeName>
        <fullName evidence="11">tRNA-NT</fullName>
    </alternativeName>
</protein>
<dbReference type="EC" id="2.7.7.72" evidence="11"/>
<proteinExistence type="inferred from homology"/>
<evidence type="ECO:0000256" key="3">
    <source>
        <dbReference type="ARBA" id="ARBA00022694"/>
    </source>
</evidence>
<feature type="binding site" evidence="11">
    <location>
        <position position="166"/>
    </location>
    <ligand>
        <name>ATP</name>
        <dbReference type="ChEBI" id="CHEBI:30616"/>
    </ligand>
</feature>
<feature type="binding site" evidence="11">
    <location>
        <position position="114"/>
    </location>
    <ligand>
        <name>CTP</name>
        <dbReference type="ChEBI" id="CHEBI:37563"/>
    </ligand>
</feature>
<feature type="domain" description="CCA-adding enzyme C-terminal" evidence="14">
    <location>
        <begin position="249"/>
        <end position="393"/>
    </location>
</feature>
<evidence type="ECO:0000259" key="13">
    <source>
        <dbReference type="Pfam" id="PF12627"/>
    </source>
</evidence>
<evidence type="ECO:0000313" key="16">
    <source>
        <dbReference type="Proteomes" id="UP001597285"/>
    </source>
</evidence>
<evidence type="ECO:0000256" key="7">
    <source>
        <dbReference type="ARBA" id="ARBA00022800"/>
    </source>
</evidence>
<reference evidence="16" key="1">
    <citation type="journal article" date="2019" name="Int. J. Syst. Evol. Microbiol.">
        <title>The Global Catalogue of Microorganisms (GCM) 10K type strain sequencing project: providing services to taxonomists for standard genome sequencing and annotation.</title>
        <authorList>
            <consortium name="The Broad Institute Genomics Platform"/>
            <consortium name="The Broad Institute Genome Sequencing Center for Infectious Disease"/>
            <person name="Wu L."/>
            <person name="Ma J."/>
        </authorList>
    </citation>
    <scope>NUCLEOTIDE SEQUENCE [LARGE SCALE GENOMIC DNA]</scope>
    <source>
        <strain evidence="16">KCTC 42143</strain>
    </source>
</reference>
<dbReference type="Pfam" id="PF01743">
    <property type="entry name" value="PolyA_pol"/>
    <property type="match status" value="1"/>
</dbReference>
<dbReference type="RefSeq" id="WP_058918386.1">
    <property type="nucleotide sequence ID" value="NZ_JBHSQC010000025.1"/>
</dbReference>
<dbReference type="Pfam" id="PF13735">
    <property type="entry name" value="tRNA_NucTran2_2"/>
    <property type="match status" value="1"/>
</dbReference>
<comment type="miscellaneous">
    <text evidence="11">A single active site specifically recognizes both ATP and CTP and is responsible for their addition.</text>
</comment>
<dbReference type="Proteomes" id="UP001597285">
    <property type="component" value="Unassembled WGS sequence"/>
</dbReference>
<evidence type="ECO:0000256" key="2">
    <source>
        <dbReference type="ARBA" id="ARBA00022679"/>
    </source>
</evidence>
<comment type="function">
    <text evidence="11">Catalyzes the addition and repair of the essential 3'-terminal CCA sequence in tRNAs without using a nucleic acid template. Adds these three nucleotides in the order of C, C, and A to the tRNA nucleotide-73, using CTP and ATP as substrates and producing inorganic pyrophosphate. tRNA 3'-terminal CCA addition is required both for tRNA processing and repair. Also involved in tRNA surveillance by mediating tandem CCA addition to generate a CCACCA at the 3' terminus of unstable tRNAs. While stable tRNAs receive only 3'-terminal CCA, unstable tRNAs are marked with CCACCA and rapidly degraded.</text>
</comment>
<evidence type="ECO:0000256" key="10">
    <source>
        <dbReference type="ARBA" id="ARBA00022884"/>
    </source>
</evidence>
<dbReference type="NCBIfam" id="NF009814">
    <property type="entry name" value="PRK13299.1"/>
    <property type="match status" value="1"/>
</dbReference>
<dbReference type="Gene3D" id="1.20.58.560">
    <property type="match status" value="1"/>
</dbReference>
<dbReference type="HAMAP" id="MF_01263">
    <property type="entry name" value="CCA_bact_type3"/>
    <property type="match status" value="1"/>
</dbReference>
<feature type="binding site" evidence="11">
    <location>
        <position position="30"/>
    </location>
    <ligand>
        <name>CTP</name>
        <dbReference type="ChEBI" id="CHEBI:37563"/>
    </ligand>
</feature>
<keyword evidence="16" id="KW-1185">Reference proteome</keyword>
<comment type="similarity">
    <text evidence="11">Belongs to the tRNA nucleotidyltransferase/poly(A) polymerase family. Bacterial CCA-adding enzyme type 3 subfamily.</text>
</comment>
<feature type="binding site" evidence="11">
    <location>
        <position position="33"/>
    </location>
    <ligand>
        <name>ATP</name>
        <dbReference type="ChEBI" id="CHEBI:30616"/>
    </ligand>
</feature>
<evidence type="ECO:0000256" key="4">
    <source>
        <dbReference type="ARBA" id="ARBA00022695"/>
    </source>
</evidence>
<evidence type="ECO:0000256" key="1">
    <source>
        <dbReference type="ARBA" id="ARBA00001946"/>
    </source>
</evidence>
<dbReference type="SUPFAM" id="SSF81891">
    <property type="entry name" value="Poly A polymerase C-terminal region-like"/>
    <property type="match status" value="1"/>
</dbReference>
<evidence type="ECO:0000256" key="9">
    <source>
        <dbReference type="ARBA" id="ARBA00022842"/>
    </source>
</evidence>
<dbReference type="InterPro" id="IPR023068">
    <property type="entry name" value="CCA-adding_enz_firmicutes"/>
</dbReference>
<name>A0ABW4NNT0_9LACT</name>
<feature type="binding site" evidence="11">
    <location>
        <position position="45"/>
    </location>
    <ligand>
        <name>Mg(2+)</name>
        <dbReference type="ChEBI" id="CHEBI:18420"/>
    </ligand>
</feature>
<comment type="catalytic activity">
    <reaction evidence="11">
        <text>a tRNA precursor + 2 CTP + ATP = a tRNA with a 3' CCA end + 3 diphosphate</text>
        <dbReference type="Rhea" id="RHEA:14433"/>
        <dbReference type="Rhea" id="RHEA-COMP:10465"/>
        <dbReference type="Rhea" id="RHEA-COMP:10468"/>
        <dbReference type="ChEBI" id="CHEBI:30616"/>
        <dbReference type="ChEBI" id="CHEBI:33019"/>
        <dbReference type="ChEBI" id="CHEBI:37563"/>
        <dbReference type="ChEBI" id="CHEBI:74896"/>
        <dbReference type="ChEBI" id="CHEBI:83071"/>
        <dbReference type="EC" id="2.7.7.72"/>
    </reaction>
</comment>
<evidence type="ECO:0000256" key="11">
    <source>
        <dbReference type="HAMAP-Rule" id="MF_01263"/>
    </source>
</evidence>
<dbReference type="InterPro" id="IPR032828">
    <property type="entry name" value="PolyA_RNA-bd"/>
</dbReference>
<dbReference type="PANTHER" id="PTHR46173">
    <property type="entry name" value="CCA TRNA NUCLEOTIDYLTRANSFERASE 1, MITOCHONDRIAL"/>
    <property type="match status" value="1"/>
</dbReference>
<dbReference type="InterPro" id="IPR032810">
    <property type="entry name" value="CCA-adding_enz_C"/>
</dbReference>
<keyword evidence="2 11" id="KW-0808">Transferase</keyword>
<dbReference type="Gene3D" id="1.10.110.30">
    <property type="match status" value="1"/>
</dbReference>
<evidence type="ECO:0000256" key="5">
    <source>
        <dbReference type="ARBA" id="ARBA00022723"/>
    </source>
</evidence>
<feature type="binding site" evidence="11">
    <location>
        <position position="157"/>
    </location>
    <ligand>
        <name>ATP</name>
        <dbReference type="ChEBI" id="CHEBI:30616"/>
    </ligand>
</feature>
<comment type="cofactor">
    <cofactor evidence="1 11">
        <name>Mg(2+)</name>
        <dbReference type="ChEBI" id="CHEBI:18420"/>
    </cofactor>
</comment>
<comment type="catalytic activity">
    <reaction evidence="11">
        <text>a tRNA with a 3' CCA end + 2 CTP + ATP = a tRNA with a 3' CCACCA end + 3 diphosphate</text>
        <dbReference type="Rhea" id="RHEA:76235"/>
        <dbReference type="Rhea" id="RHEA-COMP:10468"/>
        <dbReference type="Rhea" id="RHEA-COMP:18655"/>
        <dbReference type="ChEBI" id="CHEBI:30616"/>
        <dbReference type="ChEBI" id="CHEBI:33019"/>
        <dbReference type="ChEBI" id="CHEBI:37563"/>
        <dbReference type="ChEBI" id="CHEBI:83071"/>
        <dbReference type="ChEBI" id="CHEBI:195187"/>
    </reaction>
</comment>
<organism evidence="15 16">
    <name type="scientific">Carnobacterium antarcticum</name>
    <dbReference type="NCBI Taxonomy" id="2126436"/>
    <lineage>
        <taxon>Bacteria</taxon>
        <taxon>Bacillati</taxon>
        <taxon>Bacillota</taxon>
        <taxon>Bacilli</taxon>
        <taxon>Lactobacillales</taxon>
        <taxon>Carnobacteriaceae</taxon>
        <taxon>Carnobacterium</taxon>
    </lineage>
</organism>
<feature type="domain" description="Poly A polymerase head" evidence="12">
    <location>
        <begin position="25"/>
        <end position="144"/>
    </location>
</feature>
<feature type="binding site" evidence="11">
    <location>
        <position position="157"/>
    </location>
    <ligand>
        <name>CTP</name>
        <dbReference type="ChEBI" id="CHEBI:37563"/>
    </ligand>
</feature>
<sequence length="403" mass="46426">MIAFNQKFTTALPIIEKIQAAGFEAYFVGGCVRDALLNKEINDVDIATSAFPAEVKKIFPKTIDVGIEHGTVMVLSKDDSYEVTTFRTESTYQDFRRPDQVVFVRSLEEDLKRRDFTVNALAMDQEGQVIDYFDGVNDLKRGLIKAVGSPEERFFEDALRMMRGVRFVSQLDFIMDNETENAIHKHHALLENIAVERIQVEFMKLLLGRGRQKALKAFIQTELYRYCPGLSLYKNELESFAALEGRIPTRLAAWTMLLFMLKKSEDEVETFLREWKCSKKELQRVKTAYIALQQRIKEPLNRLFLYQSGYEIALEVEYMLPFFNRESDTAYLEELNASLPIKSKHEIVVSGHDLLQQFDAKPGKWLGEALDKIETAILLGEVANERVQLINWADSHLEKNRGN</sequence>
<comment type="caution">
    <text evidence="15">The sequence shown here is derived from an EMBL/GenBank/DDBJ whole genome shotgun (WGS) entry which is preliminary data.</text>
</comment>
<dbReference type="InterPro" id="IPR050264">
    <property type="entry name" value="Bact_CCA-adding_enz_type3_sf"/>
</dbReference>
<feature type="binding site" evidence="11">
    <location>
        <position position="166"/>
    </location>
    <ligand>
        <name>CTP</name>
        <dbReference type="ChEBI" id="CHEBI:37563"/>
    </ligand>
</feature>
<keyword evidence="10 11" id="KW-0694">RNA-binding</keyword>
<feature type="binding site" evidence="11">
    <location>
        <position position="33"/>
    </location>
    <ligand>
        <name>CTP</name>
        <dbReference type="ChEBI" id="CHEBI:37563"/>
    </ligand>
</feature>
<evidence type="ECO:0000259" key="12">
    <source>
        <dbReference type="Pfam" id="PF01743"/>
    </source>
</evidence>
<feature type="binding site" evidence="11">
    <location>
        <position position="30"/>
    </location>
    <ligand>
        <name>ATP</name>
        <dbReference type="ChEBI" id="CHEBI:30616"/>
    </ligand>
</feature>
<keyword evidence="5 11" id="KW-0479">Metal-binding</keyword>
<comment type="subunit">
    <text evidence="11">Homodimer.</text>
</comment>
<feature type="binding site" evidence="11">
    <location>
        <position position="160"/>
    </location>
    <ligand>
        <name>CTP</name>
        <dbReference type="ChEBI" id="CHEBI:37563"/>
    </ligand>
</feature>
<keyword evidence="9 11" id="KW-0460">Magnesium</keyword>
<dbReference type="SUPFAM" id="SSF81301">
    <property type="entry name" value="Nucleotidyltransferase"/>
    <property type="match status" value="1"/>
</dbReference>
<accession>A0ABW4NNT0</accession>
<dbReference type="Gene3D" id="1.10.246.80">
    <property type="match status" value="1"/>
</dbReference>
<dbReference type="Pfam" id="PF12627">
    <property type="entry name" value="PolyA_pol_RNAbd"/>
    <property type="match status" value="1"/>
</dbReference>
<feature type="binding site" evidence="11">
    <location>
        <position position="160"/>
    </location>
    <ligand>
        <name>ATP</name>
        <dbReference type="ChEBI" id="CHEBI:30616"/>
    </ligand>
</feature>
<dbReference type="PANTHER" id="PTHR46173:SF1">
    <property type="entry name" value="CCA TRNA NUCLEOTIDYLTRANSFERASE 1, MITOCHONDRIAL"/>
    <property type="match status" value="1"/>
</dbReference>
<keyword evidence="8 11" id="KW-0067">ATP-binding</keyword>
<dbReference type="Gene3D" id="3.30.460.10">
    <property type="entry name" value="Beta Polymerase, domain 2"/>
    <property type="match status" value="1"/>
</dbReference>
<keyword evidence="4 11" id="KW-0548">Nucleotidyltransferase</keyword>